<gene>
    <name evidence="13" type="ORF">AW171_hschr53002</name>
</gene>
<dbReference type="Pfam" id="PF06419">
    <property type="entry name" value="COG6_N"/>
    <property type="match status" value="1"/>
</dbReference>
<protein>
    <recommendedName>
        <fullName evidence="3 10">Conserved oligomeric Golgi complex subunit 6</fullName>
        <shortName evidence="10">COG complex subunit 6</shortName>
    </recommendedName>
    <alternativeName>
        <fullName evidence="8 10">Component of oligomeric Golgi complex 6</fullName>
    </alternativeName>
</protein>
<dbReference type="PANTHER" id="PTHR21506:SF0">
    <property type="entry name" value="CONSERVED OLIGOMERIC GOLGI COMPLEX SUBUNIT 6"/>
    <property type="match status" value="1"/>
</dbReference>
<feature type="domain" description="Conserved Oligomeric Golgi complex subunit 6 C-terminal" evidence="12">
    <location>
        <begin position="303"/>
        <end position="802"/>
    </location>
</feature>
<dbReference type="GO" id="GO:0000139">
    <property type="term" value="C:Golgi membrane"/>
    <property type="evidence" value="ECO:0007669"/>
    <property type="project" value="UniProtKB-SubCell"/>
</dbReference>
<keyword evidence="14" id="KW-1185">Reference proteome</keyword>
<dbReference type="EMBL" id="CP014245">
    <property type="protein sequence ID" value="AMD21069.1"/>
    <property type="molecule type" value="Genomic_DNA"/>
</dbReference>
<dbReference type="PANTHER" id="PTHR21506">
    <property type="entry name" value="COMPONENT OF OLIGOMERIC GOLGI COMPLEX 6"/>
    <property type="match status" value="1"/>
</dbReference>
<sequence length="805" mass="92536">MDFLEYQTFNVGIPVEDEINVLPEPASSLPLIPSTPTLSSGGNFSSNEVFNLPDLENAKFANDAVSLNDRMQKYAARSIELLPRNAAPLPTTTENGLETQQTDFNQLLKTPQVTNSVLTKRLSRVLSDVNHPNYQLDLRLRKALSILQENQHVWGIDSENLIKSEFIGSLARKSFKSDIERQLLDDHLTVLEHFQPIARRIKRYANPVKNILDLGNKVVAIQKSNEDSLTSDPQVDSLRKQLENLKLKRKILIGIRDNMTLNQVEDEQLSSGVIDDQYFKLINKLMAIKERATYLISLSNPMAGKALLEKVNNYLQYANKRIYNYLMDFLYEYESMSKTFGERNLESKDSTLGVFQDCLIYLSNDLKYFNDFLAAVVSLRSKKLFEEFLSQFDIENKKSKPIILSAHDPARYLGDVLAYVHSVIANEADFLKSLFTLQHKELQDKPKSILQENGQFFENLDTKVLNDIINSLSNPTRIRLEQTVRFEEDALINFDMMQLLELYQMMFMKHGLDNEGKLVKVLKDLAALAKSRIVSFYSDFLDGAAKEAQPTTELLPPSWIVDYISYLCDLFDRIEHTTAQADILNEEFFDKLVLQPCKTTFFRQAESWFPLAKKNLIAKFNLTILKANTFDMIVSRLVPYHNTIFSEAYAHDTYDSLNNMLETLVTQLNEVQTRLLFESTGMILYYNLFNMIFPVSSVQDQLDYDMYTSVIENPIMNLDTIEKAVQYKLKEYLPQALMDVQEIYLFNLTSPKIANSVASTAFTTFAKFYSVFRNVLFLLFPNDEDRIKSILSYSEDDVNMLLGIN</sequence>
<keyword evidence="6 10" id="KW-0333">Golgi apparatus</keyword>
<evidence type="ECO:0000256" key="2">
    <source>
        <dbReference type="ARBA" id="ARBA00011023"/>
    </source>
</evidence>
<dbReference type="GO" id="GO:0006891">
    <property type="term" value="P:intra-Golgi vesicle-mediated transport"/>
    <property type="evidence" value="ECO:0007669"/>
    <property type="project" value="UniProtKB-UniRule"/>
</dbReference>
<evidence type="ECO:0000259" key="12">
    <source>
        <dbReference type="Pfam" id="PF20653"/>
    </source>
</evidence>
<dbReference type="AlphaFoldDB" id="A0A0X8HTB4"/>
<reference evidence="13 14" key="1">
    <citation type="submission" date="2016-01" db="EMBL/GenBank/DDBJ databases">
        <title>Genome sequence of the yeast Holleya sinecauda.</title>
        <authorList>
            <person name="Dietrich F.S."/>
        </authorList>
    </citation>
    <scope>NUCLEOTIDE SEQUENCE [LARGE SCALE GENOMIC DNA]</scope>
    <source>
        <strain evidence="13 14">ATCC 58844</strain>
    </source>
</reference>
<dbReference type="Proteomes" id="UP000243052">
    <property type="component" value="Chromosome v"/>
</dbReference>
<evidence type="ECO:0000256" key="1">
    <source>
        <dbReference type="ARBA" id="ARBA00004395"/>
    </source>
</evidence>
<dbReference type="GeneID" id="28724345"/>
<evidence type="ECO:0000256" key="9">
    <source>
        <dbReference type="ARBA" id="ARBA00043873"/>
    </source>
</evidence>
<evidence type="ECO:0000256" key="6">
    <source>
        <dbReference type="ARBA" id="ARBA00023034"/>
    </source>
</evidence>
<evidence type="ECO:0000256" key="7">
    <source>
        <dbReference type="ARBA" id="ARBA00023136"/>
    </source>
</evidence>
<dbReference type="Pfam" id="PF20653">
    <property type="entry name" value="COG6_C"/>
    <property type="match status" value="1"/>
</dbReference>
<dbReference type="RefSeq" id="XP_017988065.1">
    <property type="nucleotide sequence ID" value="XM_018132654.1"/>
</dbReference>
<accession>A0A0X8HTB4</accession>
<dbReference type="GO" id="GO:0017119">
    <property type="term" value="C:Golgi transport complex"/>
    <property type="evidence" value="ECO:0007669"/>
    <property type="project" value="UniProtKB-UniRule"/>
</dbReference>
<proteinExistence type="inferred from homology"/>
<dbReference type="InterPro" id="IPR048368">
    <property type="entry name" value="COG6_N"/>
</dbReference>
<comment type="similarity">
    <text evidence="2 10">Belongs to the COG6 family.</text>
</comment>
<organism evidence="13 14">
    <name type="scientific">Eremothecium sinecaudum</name>
    <dbReference type="NCBI Taxonomy" id="45286"/>
    <lineage>
        <taxon>Eukaryota</taxon>
        <taxon>Fungi</taxon>
        <taxon>Dikarya</taxon>
        <taxon>Ascomycota</taxon>
        <taxon>Saccharomycotina</taxon>
        <taxon>Saccharomycetes</taxon>
        <taxon>Saccharomycetales</taxon>
        <taxon>Saccharomycetaceae</taxon>
        <taxon>Eremothecium</taxon>
    </lineage>
</organism>
<keyword evidence="7 10" id="KW-0472">Membrane</keyword>
<comment type="subcellular location">
    <subcellularLocation>
        <location evidence="1 10">Golgi apparatus membrane</location>
        <topology evidence="1 10">Peripheral membrane protein</topology>
    </subcellularLocation>
</comment>
<feature type="domain" description="Conserved oligomeric complex COG6 N-terminal" evidence="11">
    <location>
        <begin position="171"/>
        <end position="272"/>
    </location>
</feature>
<dbReference type="OrthoDB" id="272987at2759"/>
<evidence type="ECO:0000313" key="13">
    <source>
        <dbReference type="EMBL" id="AMD21069.1"/>
    </source>
</evidence>
<evidence type="ECO:0000256" key="3">
    <source>
        <dbReference type="ARBA" id="ARBA00020973"/>
    </source>
</evidence>
<dbReference type="InterPro" id="IPR010490">
    <property type="entry name" value="COG6"/>
</dbReference>
<dbReference type="InterPro" id="IPR048369">
    <property type="entry name" value="COG6_C"/>
</dbReference>
<evidence type="ECO:0000256" key="4">
    <source>
        <dbReference type="ARBA" id="ARBA00022448"/>
    </source>
</evidence>
<evidence type="ECO:0000256" key="10">
    <source>
        <dbReference type="RuleBase" id="RU365075"/>
    </source>
</evidence>
<comment type="subunit">
    <text evidence="10">Component of the conserved oligomeric Golgi complex.</text>
</comment>
<dbReference type="SMART" id="SM01087">
    <property type="entry name" value="COG6"/>
    <property type="match status" value="1"/>
</dbReference>
<evidence type="ECO:0000259" key="11">
    <source>
        <dbReference type="Pfam" id="PF06419"/>
    </source>
</evidence>
<dbReference type="STRING" id="45286.A0A0X8HTB4"/>
<comment type="function">
    <text evidence="9">Acts as a component of the peripheral membrane COG complex that is involved in intra-Golgi protein trafficking. COG is located at the cis-Golgi, and regulates tethering of retrograde intra-Golgi vesicles and possibly a number of other membrane trafficking events.</text>
</comment>
<keyword evidence="5 10" id="KW-0653">Protein transport</keyword>
<evidence type="ECO:0000313" key="14">
    <source>
        <dbReference type="Proteomes" id="UP000243052"/>
    </source>
</evidence>
<comment type="function">
    <text evidence="10">Acts as component of the peripheral membrane COG complex that is involved in intra-Golgi protein trafficking. COG is located at the cis-Golgi, and regulates tethering of retrograde intra-Golgi vesicles and possibly a number of other membrane trafficking events.</text>
</comment>
<name>A0A0X8HTB4_9SACH</name>
<keyword evidence="4 10" id="KW-0813">Transport</keyword>
<dbReference type="GO" id="GO:0015031">
    <property type="term" value="P:protein transport"/>
    <property type="evidence" value="ECO:0007669"/>
    <property type="project" value="UniProtKB-KW"/>
</dbReference>
<evidence type="ECO:0000256" key="8">
    <source>
        <dbReference type="ARBA" id="ARBA00031348"/>
    </source>
</evidence>
<evidence type="ECO:0000256" key="5">
    <source>
        <dbReference type="ARBA" id="ARBA00022927"/>
    </source>
</evidence>